<keyword evidence="2" id="KW-1185">Reference proteome</keyword>
<name>A0A4P9YVP8_9FUNG</name>
<dbReference type="EMBL" id="KZ990602">
    <property type="protein sequence ID" value="RKP23895.1"/>
    <property type="molecule type" value="Genomic_DNA"/>
</dbReference>
<sequence>MPTSTTTILRAWKAAAPATYGESSIRRKLQHSDAPKHDVDTDPGTYTLACLACLYLWVYGTVAADIKQRVASLPKMPQHLALIVPPSYARALANGRGRSQHRMTSLRIQGVPARVDRLQKAVAKAERRVFGGSGPRHSIRWTVLEAAALERFTARDGTVTPVSGDSGLGDQEEDSIVSGVDEHPSSMWSRIVAASSRYPRVLGVKCIW</sequence>
<evidence type="ECO:0000313" key="1">
    <source>
        <dbReference type="EMBL" id="RKP23895.1"/>
    </source>
</evidence>
<dbReference type="AlphaFoldDB" id="A0A4P9YVP8"/>
<evidence type="ECO:0000313" key="2">
    <source>
        <dbReference type="Proteomes" id="UP000278143"/>
    </source>
</evidence>
<dbReference type="Proteomes" id="UP000278143">
    <property type="component" value="Unassembled WGS sequence"/>
</dbReference>
<organism evidence="1 2">
    <name type="scientific">Syncephalis pseudoplumigaleata</name>
    <dbReference type="NCBI Taxonomy" id="1712513"/>
    <lineage>
        <taxon>Eukaryota</taxon>
        <taxon>Fungi</taxon>
        <taxon>Fungi incertae sedis</taxon>
        <taxon>Zoopagomycota</taxon>
        <taxon>Zoopagomycotina</taxon>
        <taxon>Zoopagomycetes</taxon>
        <taxon>Zoopagales</taxon>
        <taxon>Piptocephalidaceae</taxon>
        <taxon>Syncephalis</taxon>
    </lineage>
</organism>
<proteinExistence type="predicted"/>
<accession>A0A4P9YVP8</accession>
<reference evidence="2" key="1">
    <citation type="journal article" date="2018" name="Nat. Microbiol.">
        <title>Leveraging single-cell genomics to expand the fungal tree of life.</title>
        <authorList>
            <person name="Ahrendt S.R."/>
            <person name="Quandt C.A."/>
            <person name="Ciobanu D."/>
            <person name="Clum A."/>
            <person name="Salamov A."/>
            <person name="Andreopoulos B."/>
            <person name="Cheng J.F."/>
            <person name="Woyke T."/>
            <person name="Pelin A."/>
            <person name="Henrissat B."/>
            <person name="Reynolds N.K."/>
            <person name="Benny G.L."/>
            <person name="Smith M.E."/>
            <person name="James T.Y."/>
            <person name="Grigoriev I.V."/>
        </authorList>
    </citation>
    <scope>NUCLEOTIDE SEQUENCE [LARGE SCALE GENOMIC DNA]</scope>
    <source>
        <strain evidence="2">Benny S71-1</strain>
    </source>
</reference>
<protein>
    <submittedName>
        <fullName evidence="1">Uncharacterized protein</fullName>
    </submittedName>
</protein>
<gene>
    <name evidence="1" type="ORF">SYNPS1DRAFT_24025</name>
</gene>